<gene>
    <name evidence="2" type="ORF">GWO12_10835</name>
</gene>
<sequence>MTRTTNARIAGFTFLFYIATGVTAMVLFNQATGAGGIAAKLAGVAQHSAGVRLSVVLSLVMVLNALVLAVTLYAITRDEDPDLALLALSCRIGEGVINAIPVIATVGLLWVATGAVGAAASDAAAANALGAFLFEVLDWCFLIGATVFAVGSTLFAYLFLRARSIPVWLAWLGVVGSVLLVVFLPAQLAGLISGLVTDLIWVPLAIFEVVLGFWLLIKGVAVPEMR</sequence>
<dbReference type="InterPro" id="IPR025495">
    <property type="entry name" value="DUF4386"/>
</dbReference>
<evidence type="ECO:0000313" key="3">
    <source>
        <dbReference type="Proteomes" id="UP000702544"/>
    </source>
</evidence>
<feature type="transmembrane region" description="Helical" evidence="1">
    <location>
        <begin position="200"/>
        <end position="217"/>
    </location>
</feature>
<organism evidence="2 3">
    <name type="scientific">Candidatus Kutchimonas denitrificans</name>
    <dbReference type="NCBI Taxonomy" id="3056748"/>
    <lineage>
        <taxon>Bacteria</taxon>
        <taxon>Pseudomonadati</taxon>
        <taxon>Gemmatimonadota</taxon>
        <taxon>Gemmatimonadia</taxon>
        <taxon>Candidatus Palauibacterales</taxon>
        <taxon>Candidatus Palauibacteraceae</taxon>
        <taxon>Candidatus Kutchimonas</taxon>
    </lineage>
</organism>
<reference evidence="2 3" key="1">
    <citation type="submission" date="2020-01" db="EMBL/GenBank/DDBJ databases">
        <title>Genomes assembled from Gulf of Kutch pelagic sediment metagenomes.</title>
        <authorList>
            <person name="Chandrashekar M."/>
            <person name="Mahajan M.S."/>
            <person name="Dave K.J."/>
            <person name="Vatsa P."/>
            <person name="Nathani N.M."/>
        </authorList>
    </citation>
    <scope>NUCLEOTIDE SEQUENCE [LARGE SCALE GENOMIC DNA]</scope>
    <source>
        <strain evidence="2">KS3-K002</strain>
    </source>
</reference>
<accession>A0AAE5C9K7</accession>
<feature type="transmembrane region" description="Helical" evidence="1">
    <location>
        <begin position="96"/>
        <end position="116"/>
    </location>
</feature>
<name>A0AAE5C9K7_9BACT</name>
<dbReference type="EMBL" id="JAACAK010000083">
    <property type="protein sequence ID" value="NIR75586.1"/>
    <property type="molecule type" value="Genomic_DNA"/>
</dbReference>
<feature type="transmembrane region" description="Helical" evidence="1">
    <location>
        <begin position="136"/>
        <end position="160"/>
    </location>
</feature>
<feature type="transmembrane region" description="Helical" evidence="1">
    <location>
        <begin position="51"/>
        <end position="75"/>
    </location>
</feature>
<keyword evidence="1" id="KW-0812">Transmembrane</keyword>
<protein>
    <submittedName>
        <fullName evidence="2">DUF4386 domain-containing protein</fullName>
    </submittedName>
</protein>
<feature type="transmembrane region" description="Helical" evidence="1">
    <location>
        <begin position="167"/>
        <end position="188"/>
    </location>
</feature>
<evidence type="ECO:0000313" key="2">
    <source>
        <dbReference type="EMBL" id="NIR75586.1"/>
    </source>
</evidence>
<dbReference type="Proteomes" id="UP000702544">
    <property type="component" value="Unassembled WGS sequence"/>
</dbReference>
<comment type="caution">
    <text evidence="2">The sequence shown here is derived from an EMBL/GenBank/DDBJ whole genome shotgun (WGS) entry which is preliminary data.</text>
</comment>
<dbReference type="Pfam" id="PF14329">
    <property type="entry name" value="DUF4386"/>
    <property type="match status" value="1"/>
</dbReference>
<feature type="transmembrane region" description="Helical" evidence="1">
    <location>
        <begin position="12"/>
        <end position="31"/>
    </location>
</feature>
<keyword evidence="1" id="KW-0472">Membrane</keyword>
<keyword evidence="1" id="KW-1133">Transmembrane helix</keyword>
<evidence type="ECO:0000256" key="1">
    <source>
        <dbReference type="SAM" id="Phobius"/>
    </source>
</evidence>
<proteinExistence type="predicted"/>
<dbReference type="AlphaFoldDB" id="A0AAE5C9K7"/>